<dbReference type="Proteomes" id="UP001500556">
    <property type="component" value="Unassembled WGS sequence"/>
</dbReference>
<evidence type="ECO:0000313" key="4">
    <source>
        <dbReference type="Proteomes" id="UP001500556"/>
    </source>
</evidence>
<reference evidence="4" key="1">
    <citation type="journal article" date="2019" name="Int. J. Syst. Evol. Microbiol.">
        <title>The Global Catalogue of Microorganisms (GCM) 10K type strain sequencing project: providing services to taxonomists for standard genome sequencing and annotation.</title>
        <authorList>
            <consortium name="The Broad Institute Genomics Platform"/>
            <consortium name="The Broad Institute Genome Sequencing Center for Infectious Disease"/>
            <person name="Wu L."/>
            <person name="Ma J."/>
        </authorList>
    </citation>
    <scope>NUCLEOTIDE SEQUENCE [LARGE SCALE GENOMIC DNA]</scope>
    <source>
        <strain evidence="4">JCM 18961</strain>
    </source>
</reference>
<evidence type="ECO:0000259" key="2">
    <source>
        <dbReference type="Pfam" id="PF10756"/>
    </source>
</evidence>
<evidence type="ECO:0000256" key="1">
    <source>
        <dbReference type="SAM" id="Phobius"/>
    </source>
</evidence>
<feature type="transmembrane region" description="Helical" evidence="1">
    <location>
        <begin position="63"/>
        <end position="81"/>
    </location>
</feature>
<dbReference type="Pfam" id="PF10756">
    <property type="entry name" value="bPH_6"/>
    <property type="match status" value="1"/>
</dbReference>
<keyword evidence="1" id="KW-0472">Membrane</keyword>
<feature type="transmembrane region" description="Helical" evidence="1">
    <location>
        <begin position="30"/>
        <end position="51"/>
    </location>
</feature>
<name>A0ABP8YLX7_9MICO</name>
<keyword evidence="1" id="KW-0812">Transmembrane</keyword>
<evidence type="ECO:0000313" key="3">
    <source>
        <dbReference type="EMBL" id="GAA4731483.1"/>
    </source>
</evidence>
<comment type="caution">
    <text evidence="3">The sequence shown here is derived from an EMBL/GenBank/DDBJ whole genome shotgun (WGS) entry which is preliminary data.</text>
</comment>
<organism evidence="3 4">
    <name type="scientific">Pedococcus ginsenosidimutans</name>
    <dbReference type="NCBI Taxonomy" id="490570"/>
    <lineage>
        <taxon>Bacteria</taxon>
        <taxon>Bacillati</taxon>
        <taxon>Actinomycetota</taxon>
        <taxon>Actinomycetes</taxon>
        <taxon>Micrococcales</taxon>
        <taxon>Intrasporangiaceae</taxon>
        <taxon>Pedococcus</taxon>
    </lineage>
</organism>
<feature type="domain" description="Low molecular weight protein antigen 6 PH" evidence="2">
    <location>
        <begin position="89"/>
        <end position="146"/>
    </location>
</feature>
<dbReference type="EMBL" id="BAABLO010000012">
    <property type="protein sequence ID" value="GAA4731483.1"/>
    <property type="molecule type" value="Genomic_DNA"/>
</dbReference>
<keyword evidence="4" id="KW-1185">Reference proteome</keyword>
<sequence>MTPRSGGTGSAPPDDVEAFAPFHPRRGRTVAYAFAAATLVVFGVIAVVLPGPEQGGTWRAGDRVFFAAVGVAIAVLLWRFASIRALPTRESLTVRNLFTTRVISWRSVVDVRFGGGDPWVTIELDDTDTIAVMAIQKADAEVARSEASRLAALVQALGPSATSPDVTPG</sequence>
<keyword evidence="1" id="KW-1133">Transmembrane helix</keyword>
<gene>
    <name evidence="3" type="ORF">GCM10025782_33310</name>
</gene>
<proteinExistence type="predicted"/>
<dbReference type="RefSeq" id="WP_345504977.1">
    <property type="nucleotide sequence ID" value="NZ_BAABLO010000012.1"/>
</dbReference>
<dbReference type="InterPro" id="IPR019692">
    <property type="entry name" value="CFP-6_PH"/>
</dbReference>
<protein>
    <submittedName>
        <fullName evidence="3">PH domain-containing protein</fullName>
    </submittedName>
</protein>
<accession>A0ABP8YLX7</accession>